<reference evidence="3 4" key="1">
    <citation type="journal article" date="2023" name="Nucleic Acids Res.">
        <title>The hologenome of Daphnia magna reveals possible DNA methylation and microbiome-mediated evolution of the host genome.</title>
        <authorList>
            <person name="Chaturvedi A."/>
            <person name="Li X."/>
            <person name="Dhandapani V."/>
            <person name="Marshall H."/>
            <person name="Kissane S."/>
            <person name="Cuenca-Cambronero M."/>
            <person name="Asole G."/>
            <person name="Calvet F."/>
            <person name="Ruiz-Romero M."/>
            <person name="Marangio P."/>
            <person name="Guigo R."/>
            <person name="Rago D."/>
            <person name="Mirbahai L."/>
            <person name="Eastwood N."/>
            <person name="Colbourne J.K."/>
            <person name="Zhou J."/>
            <person name="Mallon E."/>
            <person name="Orsini L."/>
        </authorList>
    </citation>
    <scope>NUCLEOTIDE SEQUENCE [LARGE SCALE GENOMIC DNA]</scope>
    <source>
        <strain evidence="3">LRV0_1</strain>
    </source>
</reference>
<dbReference type="EMBL" id="JAOYFB010000036">
    <property type="protein sequence ID" value="KAK4020981.1"/>
    <property type="molecule type" value="Genomic_DNA"/>
</dbReference>
<feature type="region of interest" description="Disordered" evidence="2">
    <location>
        <begin position="38"/>
        <end position="86"/>
    </location>
</feature>
<proteinExistence type="predicted"/>
<evidence type="ECO:0000313" key="4">
    <source>
        <dbReference type="Proteomes" id="UP001234178"/>
    </source>
</evidence>
<keyword evidence="4" id="KW-1185">Reference proteome</keyword>
<evidence type="ECO:0000256" key="2">
    <source>
        <dbReference type="SAM" id="MobiDB-lite"/>
    </source>
</evidence>
<comment type="caution">
    <text evidence="3">The sequence shown here is derived from an EMBL/GenBank/DDBJ whole genome shotgun (WGS) entry which is preliminary data.</text>
</comment>
<feature type="coiled-coil region" evidence="1">
    <location>
        <begin position="265"/>
        <end position="369"/>
    </location>
</feature>
<protein>
    <submittedName>
        <fullName evidence="3">Uncharacterized protein</fullName>
    </submittedName>
</protein>
<dbReference type="Proteomes" id="UP001234178">
    <property type="component" value="Unassembled WGS sequence"/>
</dbReference>
<sequence>MYQTIVTIVVFLFWMCHGWILYTIDQFCQHRFCHTPRNEPESVTRTIQSSQDEGTPRQDQKIDQVSQPERPSASLNSDRPHSCENPENLEIHHSMATDNGIEDYAEMLEEEKVMNHEISKFQHKFQQSSFIVTGLEETQYENDELKREVASLRSNALEQEKHRQIAETQLKNDNAALQRNLKTNQDKYQKNLALITAELQKVTEEKLSQKCTLDMANDTINAKVYLLDTLRAELHNLKVNQQEQSSIQEENDGLREQVASLREIESKLIEDKEILESKLNSLDSENRVIMDAKEAAEQSAKQAEVLVDEQLKNMEWLYSDLELATQIIGERVHLIDQLHNKLSELKHLNAVLERKNKEIEIDMKRLNGAASCRAASLSAEQAAKLIEQQRTSTQQLVSEFDPLIQEIPVRYPRCNWVSDFDEIDPLKIEIYELREKVRKLEILNESLTVIQEIPVRYPRCNWVSDFDEIDPLKVEIYELREKVRKLEILNESLTVIQKSTLYEKVRPTRPVLCENEVAEEEEIDEFGLDIIQNNENLVEKKIGTKFKRWLDRHKCEKHKVPQDNEGVRLMQGTAKTMIQRVKKLKEKTRDLLKA</sequence>
<evidence type="ECO:0000313" key="3">
    <source>
        <dbReference type="EMBL" id="KAK4020981.1"/>
    </source>
</evidence>
<feature type="coiled-coil region" evidence="1">
    <location>
        <begin position="135"/>
        <end position="205"/>
    </location>
</feature>
<keyword evidence="1" id="KW-0175">Coiled coil</keyword>
<feature type="compositionally biased region" description="Polar residues" evidence="2">
    <location>
        <begin position="63"/>
        <end position="77"/>
    </location>
</feature>
<name>A0ABR0A766_9CRUS</name>
<feature type="compositionally biased region" description="Polar residues" evidence="2">
    <location>
        <begin position="43"/>
        <end position="53"/>
    </location>
</feature>
<evidence type="ECO:0000256" key="1">
    <source>
        <dbReference type="SAM" id="Coils"/>
    </source>
</evidence>
<organism evidence="3 4">
    <name type="scientific">Daphnia magna</name>
    <dbReference type="NCBI Taxonomy" id="35525"/>
    <lineage>
        <taxon>Eukaryota</taxon>
        <taxon>Metazoa</taxon>
        <taxon>Ecdysozoa</taxon>
        <taxon>Arthropoda</taxon>
        <taxon>Crustacea</taxon>
        <taxon>Branchiopoda</taxon>
        <taxon>Diplostraca</taxon>
        <taxon>Cladocera</taxon>
        <taxon>Anomopoda</taxon>
        <taxon>Daphniidae</taxon>
        <taxon>Daphnia</taxon>
    </lineage>
</organism>
<gene>
    <name evidence="3" type="ORF">OUZ56_002916</name>
</gene>
<accession>A0ABR0A766</accession>